<dbReference type="Proteomes" id="UP000651977">
    <property type="component" value="Unassembled WGS sequence"/>
</dbReference>
<dbReference type="Pfam" id="PF11985">
    <property type="entry name" value="Phage_Mu_Gp27"/>
    <property type="match status" value="1"/>
</dbReference>
<dbReference type="InterPro" id="IPR021874">
    <property type="entry name" value="Phage_Mu_Gp27"/>
</dbReference>
<dbReference type="RefSeq" id="WP_055732895.1">
    <property type="nucleotide sequence ID" value="NZ_BMDY01000003.1"/>
</dbReference>
<comment type="caution">
    <text evidence="1">The sequence shown here is derived from an EMBL/GenBank/DDBJ whole genome shotgun (WGS) entry which is preliminary data.</text>
</comment>
<accession>A0ABQ1HX35</accession>
<protein>
    <submittedName>
        <fullName evidence="1">Mu-like prophage FluMu protein gp27</fullName>
    </submittedName>
</protein>
<proteinExistence type="predicted"/>
<evidence type="ECO:0000313" key="1">
    <source>
        <dbReference type="EMBL" id="GGA95851.1"/>
    </source>
</evidence>
<evidence type="ECO:0000313" key="2">
    <source>
        <dbReference type="Proteomes" id="UP000651977"/>
    </source>
</evidence>
<gene>
    <name evidence="1" type="ORF">GCM10007414_05870</name>
</gene>
<reference evidence="2" key="1">
    <citation type="journal article" date="2019" name="Int. J. Syst. Evol. Microbiol.">
        <title>The Global Catalogue of Microorganisms (GCM) 10K type strain sequencing project: providing services to taxonomists for standard genome sequencing and annotation.</title>
        <authorList>
            <consortium name="The Broad Institute Genomics Platform"/>
            <consortium name="The Broad Institute Genome Sequencing Center for Infectious Disease"/>
            <person name="Wu L."/>
            <person name="Ma J."/>
        </authorList>
    </citation>
    <scope>NUCLEOTIDE SEQUENCE [LARGE SCALE GENOMIC DNA]</scope>
    <source>
        <strain evidence="2">CGMCC 1.10131</strain>
    </source>
</reference>
<name>A0ABQ1HX35_9ALTE</name>
<sequence>MAERKTRGKPSKVDSLPDHIKDYLHELLRSGSTQAEILTLVNTAIDQAGLPDDDKLSRSGLNRYASRMETIGGEIREMREMTEVWVAKLGSKPTGEATQLLLEILKSAHFKLLMKTAEDPDEVLDPKTLSNLALSIGRLEKAAMLSTQREKELRKAFAEEAASAAENAATEAGLTKAGVAQIKQQILGIV</sequence>
<dbReference type="EMBL" id="BMDY01000003">
    <property type="protein sequence ID" value="GGA95851.1"/>
    <property type="molecule type" value="Genomic_DNA"/>
</dbReference>
<organism evidence="1 2">
    <name type="scientific">Agarivorans gilvus</name>
    <dbReference type="NCBI Taxonomy" id="680279"/>
    <lineage>
        <taxon>Bacteria</taxon>
        <taxon>Pseudomonadati</taxon>
        <taxon>Pseudomonadota</taxon>
        <taxon>Gammaproteobacteria</taxon>
        <taxon>Alteromonadales</taxon>
        <taxon>Alteromonadaceae</taxon>
        <taxon>Agarivorans</taxon>
    </lineage>
</organism>
<keyword evidence="2" id="KW-1185">Reference proteome</keyword>